<organism evidence="1 2">
    <name type="scientific">Dyella acidisoli</name>
    <dbReference type="NCBI Taxonomy" id="1867834"/>
    <lineage>
        <taxon>Bacteria</taxon>
        <taxon>Pseudomonadati</taxon>
        <taxon>Pseudomonadota</taxon>
        <taxon>Gammaproteobacteria</taxon>
        <taxon>Lysobacterales</taxon>
        <taxon>Rhodanobacteraceae</taxon>
        <taxon>Dyella</taxon>
    </lineage>
</organism>
<dbReference type="PANTHER" id="PTHR34472">
    <property type="entry name" value="SULFUR CARRIER PROTEIN THIS"/>
    <property type="match status" value="1"/>
</dbReference>
<dbReference type="PANTHER" id="PTHR34472:SF1">
    <property type="entry name" value="SULFUR CARRIER PROTEIN THIS"/>
    <property type="match status" value="1"/>
</dbReference>
<accession>A0ABQ5XL05</accession>
<proteinExistence type="predicted"/>
<comment type="caution">
    <text evidence="1">The sequence shown here is derived from an EMBL/GenBank/DDBJ whole genome shotgun (WGS) entry which is preliminary data.</text>
</comment>
<dbReference type="InterPro" id="IPR012675">
    <property type="entry name" value="Beta-grasp_dom_sf"/>
</dbReference>
<dbReference type="SUPFAM" id="SSF54285">
    <property type="entry name" value="MoaD/ThiS"/>
    <property type="match status" value="1"/>
</dbReference>
<dbReference type="InterPro" id="IPR003749">
    <property type="entry name" value="ThiS/MoaD-like"/>
</dbReference>
<dbReference type="RefSeq" id="WP_284320114.1">
    <property type="nucleotide sequence ID" value="NZ_BSOB01000010.1"/>
</dbReference>
<dbReference type="InterPro" id="IPR016155">
    <property type="entry name" value="Mopterin_synth/thiamin_S_b"/>
</dbReference>
<dbReference type="CDD" id="cd00565">
    <property type="entry name" value="Ubl_ThiS"/>
    <property type="match status" value="1"/>
</dbReference>
<dbReference type="NCBIfam" id="TIGR01683">
    <property type="entry name" value="thiS"/>
    <property type="match status" value="1"/>
</dbReference>
<dbReference type="Pfam" id="PF02597">
    <property type="entry name" value="ThiS"/>
    <property type="match status" value="1"/>
</dbReference>
<dbReference type="Gene3D" id="3.10.20.30">
    <property type="match status" value="1"/>
</dbReference>
<gene>
    <name evidence="1" type="ORF">GCM10007901_13320</name>
</gene>
<sequence length="66" mass="7150">MHITLNGHPHDCGDNFTVIQLLHEAGYAGRRVAVEVNHEIVPRSQHGGYALREGDKVEIVHAIGGG</sequence>
<evidence type="ECO:0000313" key="2">
    <source>
        <dbReference type="Proteomes" id="UP001156670"/>
    </source>
</evidence>
<dbReference type="EMBL" id="BSOB01000010">
    <property type="protein sequence ID" value="GLQ92381.1"/>
    <property type="molecule type" value="Genomic_DNA"/>
</dbReference>
<evidence type="ECO:0000313" key="1">
    <source>
        <dbReference type="EMBL" id="GLQ92381.1"/>
    </source>
</evidence>
<protein>
    <submittedName>
        <fullName evidence="1">Sulfur carrier protein ThiS</fullName>
    </submittedName>
</protein>
<reference evidence="2" key="1">
    <citation type="journal article" date="2019" name="Int. J. Syst. Evol. Microbiol.">
        <title>The Global Catalogue of Microorganisms (GCM) 10K type strain sequencing project: providing services to taxonomists for standard genome sequencing and annotation.</title>
        <authorList>
            <consortium name="The Broad Institute Genomics Platform"/>
            <consortium name="The Broad Institute Genome Sequencing Center for Infectious Disease"/>
            <person name="Wu L."/>
            <person name="Ma J."/>
        </authorList>
    </citation>
    <scope>NUCLEOTIDE SEQUENCE [LARGE SCALE GENOMIC DNA]</scope>
    <source>
        <strain evidence="2">NBRC 111980</strain>
    </source>
</reference>
<keyword evidence="2" id="KW-1185">Reference proteome</keyword>
<dbReference type="InterPro" id="IPR010035">
    <property type="entry name" value="Thi_S"/>
</dbReference>
<name>A0ABQ5XL05_9GAMM</name>
<dbReference type="Proteomes" id="UP001156670">
    <property type="component" value="Unassembled WGS sequence"/>
</dbReference>